<evidence type="ECO:0000313" key="3">
    <source>
        <dbReference type="EMBL" id="TSJ62947.1"/>
    </source>
</evidence>
<reference evidence="3 4" key="1">
    <citation type="submission" date="2019-07" db="EMBL/GenBank/DDBJ databases">
        <authorList>
            <person name="Grouzdev D.S."/>
        </authorList>
    </citation>
    <scope>NUCLEOTIDE SEQUENCE [LARGE SCALE GENOMIC DNA]</scope>
    <source>
        <strain evidence="3 4">3C</strain>
    </source>
</reference>
<accession>A0ABY3DS99</accession>
<feature type="transmembrane region" description="Helical" evidence="1">
    <location>
        <begin position="33"/>
        <end position="53"/>
    </location>
</feature>
<keyword evidence="1" id="KW-0812">Transmembrane</keyword>
<dbReference type="EMBL" id="VMBP01000002">
    <property type="protein sequence ID" value="TSJ62947.1"/>
    <property type="molecule type" value="Genomic_DNA"/>
</dbReference>
<dbReference type="SUPFAM" id="SSF51445">
    <property type="entry name" value="(Trans)glycosidases"/>
    <property type="match status" value="1"/>
</dbReference>
<evidence type="ECO:0000313" key="4">
    <source>
        <dbReference type="Proteomes" id="UP000315321"/>
    </source>
</evidence>
<comment type="caution">
    <text evidence="3">The sequence shown here is derived from an EMBL/GenBank/DDBJ whole genome shotgun (WGS) entry which is preliminary data.</text>
</comment>
<keyword evidence="4" id="KW-1185">Reference proteome</keyword>
<dbReference type="Pfam" id="PF00704">
    <property type="entry name" value="Glyco_hydro_18"/>
    <property type="match status" value="1"/>
</dbReference>
<dbReference type="Gene3D" id="3.20.20.80">
    <property type="entry name" value="Glycosidases"/>
    <property type="match status" value="1"/>
</dbReference>
<dbReference type="InterPro" id="IPR017853">
    <property type="entry name" value="GH"/>
</dbReference>
<keyword evidence="1" id="KW-0472">Membrane</keyword>
<name>A0ABY3DS99_9HYPH</name>
<proteinExistence type="predicted"/>
<organism evidence="3 4">
    <name type="scientific">Ancylobacter moscoviensis</name>
    <dbReference type="NCBI Taxonomy" id="2597768"/>
    <lineage>
        <taxon>Bacteria</taxon>
        <taxon>Pseudomonadati</taxon>
        <taxon>Pseudomonadota</taxon>
        <taxon>Alphaproteobacteria</taxon>
        <taxon>Hyphomicrobiales</taxon>
        <taxon>Xanthobacteraceae</taxon>
        <taxon>Ancylobacter</taxon>
    </lineage>
</organism>
<evidence type="ECO:0000259" key="2">
    <source>
        <dbReference type="Pfam" id="PF00704"/>
    </source>
</evidence>
<keyword evidence="1" id="KW-1133">Transmembrane helix</keyword>
<sequence length="361" mass="38539">MVRHTDHPAHHDQGPRRHHRLLSGGRRAILRRGVLRAGVLIALGLSLLAGGSLRAEPARPFLAYHASWYEVAAGRAEETTLARLPGYLTHVALSFVKPDLIYQGGLDLSATGLQYPYSGAVLKEAIALLKARQPQLRVLLSVGGATYHGWDRLDEAALARLVRDLGADGVDIDFEPTDPRCVPVNGRVRCADDAFSIDIARRLRTALPRPHVISAAGWSVGAYGEGAFADAPPRSPWRGAMLALLRSPAAEGLDLVSIMSYDAGPSYRPDQAFRAYRAVWKGPLALGFAVLPPSNGGPRATIESTAATLSAVLADPKAGAMLYALRDVPPGPPGPDNPDYRSLATLICVTLDKPGCDVPMP</sequence>
<dbReference type="Proteomes" id="UP000315321">
    <property type="component" value="Unassembled WGS sequence"/>
</dbReference>
<feature type="domain" description="GH18" evidence="2">
    <location>
        <begin position="63"/>
        <end position="263"/>
    </location>
</feature>
<evidence type="ECO:0000256" key="1">
    <source>
        <dbReference type="SAM" id="Phobius"/>
    </source>
</evidence>
<dbReference type="InterPro" id="IPR001223">
    <property type="entry name" value="Glyco_hydro18_cat"/>
</dbReference>
<protein>
    <recommendedName>
        <fullName evidence="2">GH18 domain-containing protein</fullName>
    </recommendedName>
</protein>
<gene>
    <name evidence="3" type="ORF">FO470_08110</name>
</gene>